<dbReference type="EMBL" id="MT270116">
    <property type="protein sequence ID" value="QNR39784.1"/>
    <property type="molecule type" value="Genomic_DNA"/>
</dbReference>
<evidence type="ECO:0000256" key="5">
    <source>
        <dbReference type="ARBA" id="ARBA00022692"/>
    </source>
</evidence>
<organism evidence="13">
    <name type="scientific">Galdieria phlegrea</name>
    <dbReference type="NCBI Taxonomy" id="1389228"/>
    <lineage>
        <taxon>Eukaryota</taxon>
        <taxon>Rhodophyta</taxon>
        <taxon>Bangiophyceae</taxon>
        <taxon>Galdieriales</taxon>
        <taxon>Galdieriaceae</taxon>
        <taxon>Galdieria</taxon>
    </lineage>
</organism>
<dbReference type="PRINTS" id="PR00123">
    <property type="entry name" value="ATPASEA"/>
</dbReference>
<keyword evidence="8" id="KW-0406">Ion transport</keyword>
<evidence type="ECO:0000256" key="8">
    <source>
        <dbReference type="ARBA" id="ARBA00023065"/>
    </source>
</evidence>
<evidence type="ECO:0000256" key="12">
    <source>
        <dbReference type="SAM" id="Phobius"/>
    </source>
</evidence>
<feature type="transmembrane region" description="Helical" evidence="12">
    <location>
        <begin position="83"/>
        <end position="104"/>
    </location>
</feature>
<geneLocation type="mitochondrion" evidence="13"/>
<evidence type="ECO:0000313" key="13">
    <source>
        <dbReference type="EMBL" id="QNR39784.1"/>
    </source>
</evidence>
<proteinExistence type="inferred from homology"/>
<gene>
    <name evidence="13" type="primary">atp6</name>
    <name evidence="13" type="ORF">GAPH_DBV009_010</name>
</gene>
<dbReference type="PANTHER" id="PTHR11410:SF0">
    <property type="entry name" value="ATP SYNTHASE SUBUNIT A"/>
    <property type="match status" value="1"/>
</dbReference>
<evidence type="ECO:0000256" key="2">
    <source>
        <dbReference type="ARBA" id="ARBA00006810"/>
    </source>
</evidence>
<evidence type="ECO:0000256" key="6">
    <source>
        <dbReference type="ARBA" id="ARBA00022781"/>
    </source>
</evidence>
<name>A0A7H0WB55_9RHOD</name>
<dbReference type="Gene3D" id="1.20.120.220">
    <property type="entry name" value="ATP synthase, F0 complex, subunit A"/>
    <property type="match status" value="1"/>
</dbReference>
<dbReference type="Pfam" id="PF00119">
    <property type="entry name" value="ATP-synt_A"/>
    <property type="match status" value="1"/>
</dbReference>
<dbReference type="NCBIfam" id="TIGR01131">
    <property type="entry name" value="ATP_synt_6_or_A"/>
    <property type="match status" value="1"/>
</dbReference>
<dbReference type="SUPFAM" id="SSF81336">
    <property type="entry name" value="F1F0 ATP synthase subunit A"/>
    <property type="match status" value="1"/>
</dbReference>
<dbReference type="RefSeq" id="YP_010007602.1">
    <property type="nucleotide sequence ID" value="NC_053318.1"/>
</dbReference>
<keyword evidence="9 12" id="KW-0472">Membrane</keyword>
<protein>
    <recommendedName>
        <fullName evidence="11">ATP synthase subunit a</fullName>
    </recommendedName>
</protein>
<evidence type="ECO:0000256" key="1">
    <source>
        <dbReference type="ARBA" id="ARBA00004141"/>
    </source>
</evidence>
<dbReference type="InterPro" id="IPR035908">
    <property type="entry name" value="F0_ATP_A_sf"/>
</dbReference>
<dbReference type="GO" id="GO:0046933">
    <property type="term" value="F:proton-transporting ATP synthase activity, rotational mechanism"/>
    <property type="evidence" value="ECO:0007669"/>
    <property type="project" value="TreeGrafter"/>
</dbReference>
<keyword evidence="7 12" id="KW-1133">Transmembrane helix</keyword>
<evidence type="ECO:0000256" key="10">
    <source>
        <dbReference type="ARBA" id="ARBA00023310"/>
    </source>
</evidence>
<evidence type="ECO:0000256" key="11">
    <source>
        <dbReference type="RuleBase" id="RU004450"/>
    </source>
</evidence>
<keyword evidence="5 12" id="KW-0812">Transmembrane</keyword>
<keyword evidence="10" id="KW-0066">ATP synthesis</keyword>
<sequence length="245" mass="27757">MYGSPLEQFEVVSLYKMEVEGREIGISNIGVYIIMLSIVWVRKMERRRVRLKKGRWEWIGEEYYRQIGRIVKENVGEERYVKIIYIIGGMIIMSNMSGMVPYSYTVTSQIGVSMCMSMMVFIGVNIIGIRERGSELSSIWWPSGVGYRMGVMIVGIEMISYMMKVVTLGVRLTANMLSGHTLLVIISSMVSSVYKMGGMKSMMGLLGGGGMLVMLVMLELMIGVLQGYVFVLLSSIYIRDVREEH</sequence>
<keyword evidence="4" id="KW-0138">CF(0)</keyword>
<dbReference type="InterPro" id="IPR045083">
    <property type="entry name" value="ATP_synth_F0_asu_bact/mt"/>
</dbReference>
<keyword evidence="3" id="KW-0813">Transport</keyword>
<comment type="subcellular location">
    <subcellularLocation>
        <location evidence="1">Membrane</location>
        <topology evidence="1">Multi-pass membrane protein</topology>
    </subcellularLocation>
    <subcellularLocation>
        <location evidence="11">Mitochondrion inner membrane</location>
        <topology evidence="11">Multi-pass membrane protein</topology>
    </subcellularLocation>
</comment>
<evidence type="ECO:0000256" key="9">
    <source>
        <dbReference type="ARBA" id="ARBA00023136"/>
    </source>
</evidence>
<dbReference type="PROSITE" id="PS00449">
    <property type="entry name" value="ATPASE_A"/>
    <property type="match status" value="1"/>
</dbReference>
<dbReference type="InterPro" id="IPR000568">
    <property type="entry name" value="ATP_synth_F0_asu"/>
</dbReference>
<comment type="similarity">
    <text evidence="2">Belongs to the ATPase A chain family.</text>
</comment>
<evidence type="ECO:0000256" key="4">
    <source>
        <dbReference type="ARBA" id="ARBA00022547"/>
    </source>
</evidence>
<feature type="transmembrane region" description="Helical" evidence="12">
    <location>
        <begin position="24"/>
        <end position="41"/>
    </location>
</feature>
<dbReference type="PANTHER" id="PTHR11410">
    <property type="entry name" value="ATP SYNTHASE SUBUNIT A"/>
    <property type="match status" value="1"/>
</dbReference>
<reference evidence="13" key="1">
    <citation type="journal article" date="2020" name="BMC Evol. Biol.">
        <title>Potential causes and consequences of rapid mitochondrial genome evolution in thermoacidophilic Galdieria (Rhodophyta).</title>
        <authorList>
            <person name="Cho C.H."/>
            <person name="Park S.I."/>
            <person name="Ciniglia C."/>
            <person name="Yang E.C."/>
            <person name="Graf L."/>
            <person name="Bhattacharya D."/>
            <person name="Yoon H.S."/>
        </authorList>
    </citation>
    <scope>NUCLEOTIDE SEQUENCE</scope>
    <source>
        <strain evidence="13">DBV 009</strain>
    </source>
</reference>
<dbReference type="InterPro" id="IPR023011">
    <property type="entry name" value="ATP_synth_F0_asu_AS"/>
</dbReference>
<feature type="transmembrane region" description="Helical" evidence="12">
    <location>
        <begin position="176"/>
        <end position="194"/>
    </location>
</feature>
<dbReference type="GeneID" id="63062065"/>
<evidence type="ECO:0000256" key="7">
    <source>
        <dbReference type="ARBA" id="ARBA00022989"/>
    </source>
</evidence>
<dbReference type="AlphaFoldDB" id="A0A7H0WB55"/>
<keyword evidence="6" id="KW-0375">Hydrogen ion transport</keyword>
<dbReference type="GO" id="GO:0005743">
    <property type="term" value="C:mitochondrial inner membrane"/>
    <property type="evidence" value="ECO:0007669"/>
    <property type="project" value="UniProtKB-SubCell"/>
</dbReference>
<keyword evidence="13" id="KW-0496">Mitochondrion</keyword>
<accession>A0A7H0WB55</accession>
<dbReference type="GO" id="GO:0045259">
    <property type="term" value="C:proton-transporting ATP synthase complex"/>
    <property type="evidence" value="ECO:0007669"/>
    <property type="project" value="UniProtKB-KW"/>
</dbReference>
<feature type="transmembrane region" description="Helical" evidence="12">
    <location>
        <begin position="110"/>
        <end position="129"/>
    </location>
</feature>
<feature type="transmembrane region" description="Helical" evidence="12">
    <location>
        <begin position="215"/>
        <end position="238"/>
    </location>
</feature>
<dbReference type="CDD" id="cd00310">
    <property type="entry name" value="ATP-synt_Fo_a_6"/>
    <property type="match status" value="1"/>
</dbReference>
<evidence type="ECO:0000256" key="3">
    <source>
        <dbReference type="ARBA" id="ARBA00022448"/>
    </source>
</evidence>